<keyword evidence="3 11" id="KW-0633">Potassium transport</keyword>
<comment type="similarity">
    <text evidence="11">Belongs to the KdpC family.</text>
</comment>
<evidence type="ECO:0000256" key="3">
    <source>
        <dbReference type="ARBA" id="ARBA00022538"/>
    </source>
</evidence>
<comment type="function">
    <text evidence="11">Part of the high-affinity ATP-driven potassium transport (or Kdp) system, which catalyzes the hydrolysis of ATP coupled with the electrogenic transport of potassium into the cytoplasm. This subunit acts as a catalytic chaperone that increases the ATP-binding affinity of the ATP-hydrolyzing subunit KdpB by the formation of a transient KdpB/KdpC/ATP ternary complex.</text>
</comment>
<keyword evidence="6 11" id="KW-0067">ATP-binding</keyword>
<comment type="subunit">
    <text evidence="11">The system is composed of three essential subunits: KdpA, KdpB and KdpC.</text>
</comment>
<proteinExistence type="inferred from homology"/>
<dbReference type="InterPro" id="IPR003820">
    <property type="entry name" value="KdpC"/>
</dbReference>
<dbReference type="NCBIfam" id="NF001454">
    <property type="entry name" value="PRK00315.1"/>
    <property type="match status" value="1"/>
</dbReference>
<dbReference type="PANTHER" id="PTHR30042:SF2">
    <property type="entry name" value="POTASSIUM-TRANSPORTING ATPASE KDPC SUBUNIT"/>
    <property type="match status" value="1"/>
</dbReference>
<comment type="caution">
    <text evidence="12">The sequence shown here is derived from an EMBL/GenBank/DDBJ whole genome shotgun (WGS) entry which is preliminary data.</text>
</comment>
<evidence type="ECO:0000256" key="11">
    <source>
        <dbReference type="HAMAP-Rule" id="MF_00276"/>
    </source>
</evidence>
<dbReference type="PIRSF" id="PIRSF001296">
    <property type="entry name" value="K_ATPase_KdpC"/>
    <property type="match status" value="1"/>
</dbReference>
<evidence type="ECO:0000256" key="7">
    <source>
        <dbReference type="ARBA" id="ARBA00022958"/>
    </source>
</evidence>
<keyword evidence="4 11" id="KW-0812">Transmembrane</keyword>
<protein>
    <recommendedName>
        <fullName evidence="11">Potassium-transporting ATPase KdpC subunit</fullName>
    </recommendedName>
    <alternativeName>
        <fullName evidence="11">ATP phosphohydrolase [potassium-transporting] C chain</fullName>
    </alternativeName>
    <alternativeName>
        <fullName evidence="11">Potassium-binding and translocating subunit C</fullName>
    </alternativeName>
    <alternativeName>
        <fullName evidence="11">Potassium-translocating ATPase C chain</fullName>
    </alternativeName>
</protein>
<keyword evidence="1 11" id="KW-0813">Transport</keyword>
<dbReference type="RefSeq" id="WP_275229525.1">
    <property type="nucleotide sequence ID" value="NZ_JARESE010000062.1"/>
</dbReference>
<dbReference type="NCBIfam" id="TIGR00681">
    <property type="entry name" value="kdpC"/>
    <property type="match status" value="1"/>
</dbReference>
<keyword evidence="13" id="KW-1185">Reference proteome</keyword>
<dbReference type="Proteomes" id="UP001216253">
    <property type="component" value="Unassembled WGS sequence"/>
</dbReference>
<evidence type="ECO:0000256" key="10">
    <source>
        <dbReference type="ARBA" id="ARBA00023136"/>
    </source>
</evidence>
<keyword evidence="2 11" id="KW-1003">Cell membrane</keyword>
<organism evidence="12 13">
    <name type="scientific">Novosphingobium album</name>
    <name type="common">ex Liu et al. 2023</name>
    <dbReference type="NCBI Taxonomy" id="3031130"/>
    <lineage>
        <taxon>Bacteria</taxon>
        <taxon>Pseudomonadati</taxon>
        <taxon>Pseudomonadota</taxon>
        <taxon>Alphaproteobacteria</taxon>
        <taxon>Sphingomonadales</taxon>
        <taxon>Sphingomonadaceae</taxon>
        <taxon>Novosphingobium</taxon>
    </lineage>
</organism>
<keyword evidence="8 11" id="KW-1133">Transmembrane helix</keyword>
<evidence type="ECO:0000256" key="6">
    <source>
        <dbReference type="ARBA" id="ARBA00022840"/>
    </source>
</evidence>
<keyword evidence="10 11" id="KW-0472">Membrane</keyword>
<dbReference type="PANTHER" id="PTHR30042">
    <property type="entry name" value="POTASSIUM-TRANSPORTING ATPASE C CHAIN"/>
    <property type="match status" value="1"/>
</dbReference>
<keyword evidence="9 11" id="KW-0406">Ion transport</keyword>
<name>A0ABT5WU94_9SPHN</name>
<evidence type="ECO:0000256" key="1">
    <source>
        <dbReference type="ARBA" id="ARBA00022448"/>
    </source>
</evidence>
<accession>A0ABT5WU94</accession>
<evidence type="ECO:0000256" key="4">
    <source>
        <dbReference type="ARBA" id="ARBA00022692"/>
    </source>
</evidence>
<keyword evidence="7 11" id="KW-0630">Potassium</keyword>
<evidence type="ECO:0000256" key="8">
    <source>
        <dbReference type="ARBA" id="ARBA00022989"/>
    </source>
</evidence>
<dbReference type="Pfam" id="PF02669">
    <property type="entry name" value="KdpC"/>
    <property type="match status" value="1"/>
</dbReference>
<dbReference type="EMBL" id="JARESE010000062">
    <property type="protein sequence ID" value="MDE8653447.1"/>
    <property type="molecule type" value="Genomic_DNA"/>
</dbReference>
<evidence type="ECO:0000313" key="12">
    <source>
        <dbReference type="EMBL" id="MDE8653447.1"/>
    </source>
</evidence>
<dbReference type="HAMAP" id="MF_00276">
    <property type="entry name" value="KdpC"/>
    <property type="match status" value="1"/>
</dbReference>
<evidence type="ECO:0000256" key="9">
    <source>
        <dbReference type="ARBA" id="ARBA00023065"/>
    </source>
</evidence>
<reference evidence="12 13" key="1">
    <citation type="submission" date="2023-03" db="EMBL/GenBank/DDBJ databases">
        <title>NovoSphingobium album sp. nov. isolated from polycyclic aromatic hydrocarbons- and heavy-metal polluted soil.</title>
        <authorList>
            <person name="Liu Z."/>
            <person name="Wang K."/>
        </authorList>
    </citation>
    <scope>NUCLEOTIDE SEQUENCE [LARGE SCALE GENOMIC DNA]</scope>
    <source>
        <strain evidence="12 13">H3SJ31-1</strain>
    </source>
</reference>
<comment type="subcellular location">
    <subcellularLocation>
        <location evidence="11">Cell membrane</location>
        <topology evidence="11">Single-pass membrane protein</topology>
    </subcellularLocation>
</comment>
<sequence length="199" mass="20371">MLNDFSSALRPALVLTVLFALLLGIAYPLALTGVGQLVFPRQANGSLLRDGGGRVIGSDLIGQSFTAPGYFHGRPSAAGTGYDASASSGSNLGPASQVLADRVTQDLATLRGEQAGKVAPDQVTASASGLDPHISPEAALFQAPRVARARGLPVARVTALVGEHREGRLLGVLGEPRVNVLELNQALDSMAGTGAQARP</sequence>
<evidence type="ECO:0000256" key="2">
    <source>
        <dbReference type="ARBA" id="ARBA00022475"/>
    </source>
</evidence>
<gene>
    <name evidence="11 12" type="primary">kdpC</name>
    <name evidence="12" type="ORF">PYV00_17245</name>
</gene>
<keyword evidence="5 11" id="KW-0547">Nucleotide-binding</keyword>
<evidence type="ECO:0000313" key="13">
    <source>
        <dbReference type="Proteomes" id="UP001216253"/>
    </source>
</evidence>
<evidence type="ECO:0000256" key="5">
    <source>
        <dbReference type="ARBA" id="ARBA00022741"/>
    </source>
</evidence>